<evidence type="ECO:0000256" key="2">
    <source>
        <dbReference type="ARBA" id="ARBA00022771"/>
    </source>
</evidence>
<evidence type="ECO:0000259" key="4">
    <source>
        <dbReference type="Pfam" id="PF04500"/>
    </source>
</evidence>
<proteinExistence type="predicted"/>
<keyword evidence="6" id="KW-1185">Reference proteome</keyword>
<dbReference type="AlphaFoldDB" id="A0ABD2X272"/>
<evidence type="ECO:0000256" key="1">
    <source>
        <dbReference type="ARBA" id="ARBA00022723"/>
    </source>
</evidence>
<keyword evidence="3" id="KW-0862">Zinc</keyword>
<dbReference type="Proteomes" id="UP001627154">
    <property type="component" value="Unassembled WGS sequence"/>
</dbReference>
<dbReference type="Pfam" id="PF04500">
    <property type="entry name" value="FLYWCH"/>
    <property type="match status" value="1"/>
</dbReference>
<organism evidence="5 6">
    <name type="scientific">Trichogramma kaykai</name>
    <dbReference type="NCBI Taxonomy" id="54128"/>
    <lineage>
        <taxon>Eukaryota</taxon>
        <taxon>Metazoa</taxon>
        <taxon>Ecdysozoa</taxon>
        <taxon>Arthropoda</taxon>
        <taxon>Hexapoda</taxon>
        <taxon>Insecta</taxon>
        <taxon>Pterygota</taxon>
        <taxon>Neoptera</taxon>
        <taxon>Endopterygota</taxon>
        <taxon>Hymenoptera</taxon>
        <taxon>Apocrita</taxon>
        <taxon>Proctotrupomorpha</taxon>
        <taxon>Chalcidoidea</taxon>
        <taxon>Trichogrammatidae</taxon>
        <taxon>Trichogramma</taxon>
    </lineage>
</organism>
<keyword evidence="2" id="KW-0863">Zinc-finger</keyword>
<evidence type="ECO:0000256" key="3">
    <source>
        <dbReference type="ARBA" id="ARBA00022833"/>
    </source>
</evidence>
<dbReference type="PANTHER" id="PTHR47160:SF10">
    <property type="entry name" value="MULE TRANSPOSASE DOMAIN-CONTAINING PROTEIN"/>
    <property type="match status" value="1"/>
</dbReference>
<comment type="caution">
    <text evidence="5">The sequence shown here is derived from an EMBL/GenBank/DDBJ whole genome shotgun (WGS) entry which is preliminary data.</text>
</comment>
<dbReference type="Gene3D" id="2.20.25.240">
    <property type="match status" value="1"/>
</dbReference>
<feature type="domain" description="FLYWCH-type" evidence="4">
    <location>
        <begin position="7"/>
        <end position="58"/>
    </location>
</feature>
<evidence type="ECO:0000313" key="6">
    <source>
        <dbReference type="Proteomes" id="UP001627154"/>
    </source>
</evidence>
<accession>A0ABD2X272</accession>
<evidence type="ECO:0000313" key="5">
    <source>
        <dbReference type="EMBL" id="KAL3399033.1"/>
    </source>
</evidence>
<keyword evidence="1" id="KW-0479">Metal-binding</keyword>
<dbReference type="EMBL" id="JBJJXI010000058">
    <property type="protein sequence ID" value="KAL3399033.1"/>
    <property type="molecule type" value="Genomic_DNA"/>
</dbReference>
<sequence>MAEIIQKGKTPYLHYEGFIYTVHYRNGSTTYWRCQRKTQCSARITTVQDGHEITVKKGGDAESHEPAHAPNPDEVEALRILSNLKRKAAEHPEAPPSRLMRCLQDADDAVLAQLPDRMNIRKQLQRERLKEMPSNPTSIEDLRAIPDMFQTTKLSENFLLYDSLNDNLACGRIIMFATRQNLKVLFRSPVWYVDGTFSTVPTIFFQLFAVMGSVTQVRQGVERVITVPLVYALMEGKETEAYAKVFEIIRDRGQQFGFQLRHSVRVMSDFELAIINAASAGIERRRDQEPVRRASRMMCALAFVPTDQVEETFDLFAEQEDLPEIFLPIADYFEMMYVRGRKARGRRARVEVRYAPRLWNQYQAVLDGTARTNNASEGWHNRFQMVVGRRHPSLYAFLAELQHEQGETETILHQIDLGQAVREMPKGKLQEAEDRISNIVRRYDEYVEDDNVLKYLKDLGHYMHL</sequence>
<gene>
    <name evidence="5" type="ORF">TKK_007274</name>
</gene>
<name>A0ABD2X272_9HYME</name>
<protein>
    <recommendedName>
        <fullName evidence="4">FLYWCH-type domain-containing protein</fullName>
    </recommendedName>
</protein>
<dbReference type="GO" id="GO:0008270">
    <property type="term" value="F:zinc ion binding"/>
    <property type="evidence" value="ECO:0007669"/>
    <property type="project" value="UniProtKB-KW"/>
</dbReference>
<reference evidence="5 6" key="1">
    <citation type="journal article" date="2024" name="bioRxiv">
        <title>A reference genome for Trichogramma kaykai: A tiny desert-dwelling parasitoid wasp with competing sex-ratio distorters.</title>
        <authorList>
            <person name="Culotta J."/>
            <person name="Lindsey A.R."/>
        </authorList>
    </citation>
    <scope>NUCLEOTIDE SEQUENCE [LARGE SCALE GENOMIC DNA]</scope>
    <source>
        <strain evidence="5 6">KSX58</strain>
    </source>
</reference>
<dbReference type="PANTHER" id="PTHR47160">
    <property type="entry name" value="PUTATIVE-RELATED"/>
    <property type="match status" value="1"/>
</dbReference>
<dbReference type="InterPro" id="IPR007588">
    <property type="entry name" value="Znf_FLYWCH"/>
</dbReference>